<gene>
    <name evidence="4" type="ORF">PHYPSEUDO_007895</name>
</gene>
<sequence>MKIPLGVMLILSAAADFGGNAAAPPCNTSGLSQLVVNSNVRTCRSDSGYNPASMGPATDAQVTAVCSSNACTQALNDLKQVAPNECTIGPVRLYADAIDPLERRCGRNAGSASANGSVGDVGSKSASGSVVGSAISSASAGSTTKSPATSAPPTASPRSGSPSTAPGNGATSTSSLPAFAAVAVLATVVAAIS</sequence>
<feature type="compositionally biased region" description="Low complexity" evidence="2">
    <location>
        <begin position="137"/>
        <end position="167"/>
    </location>
</feature>
<feature type="chain" id="PRO_5035744829" description="Elicitin" evidence="3">
    <location>
        <begin position="23"/>
        <end position="193"/>
    </location>
</feature>
<evidence type="ECO:0000256" key="1">
    <source>
        <dbReference type="RuleBase" id="RU368111"/>
    </source>
</evidence>
<dbReference type="Pfam" id="PF00964">
    <property type="entry name" value="Elicitin"/>
    <property type="match status" value="1"/>
</dbReference>
<evidence type="ECO:0000256" key="3">
    <source>
        <dbReference type="SAM" id="SignalP"/>
    </source>
</evidence>
<keyword evidence="1" id="KW-1015">Disulfide bond</keyword>
<name>A0A8T1VGB3_9STRA</name>
<comment type="caution">
    <text evidence="4">The sequence shown here is derived from an EMBL/GenBank/DDBJ whole genome shotgun (WGS) entry which is preliminary data.</text>
</comment>
<feature type="region of interest" description="Disordered" evidence="2">
    <location>
        <begin position="137"/>
        <end position="172"/>
    </location>
</feature>
<keyword evidence="1" id="KW-0928">Hypersensitive response elicitation</keyword>
<comment type="function">
    <text evidence="1">Induces local and distal defense responses (incompatible hypersensitive reaction) in plants from the solanaceae and cruciferae families. Elicits leaf necrosis and causes the accumulation of pathogenesis-related proteins. Might interact with the lipidic molecules of the plasma membrane.</text>
</comment>
<dbReference type="SMART" id="SM01187">
    <property type="entry name" value="Elicitin"/>
    <property type="match status" value="1"/>
</dbReference>
<keyword evidence="3" id="KW-0732">Signal</keyword>
<reference evidence="4" key="1">
    <citation type="submission" date="2021-02" db="EMBL/GenBank/DDBJ databases">
        <authorList>
            <person name="Palmer J.M."/>
        </authorList>
    </citation>
    <scope>NUCLEOTIDE SEQUENCE</scope>
    <source>
        <strain evidence="4">SCRP734</strain>
    </source>
</reference>
<dbReference type="AlphaFoldDB" id="A0A8T1VGB3"/>
<dbReference type="GO" id="GO:0052040">
    <property type="term" value="P:symbiont-mediated perturbation of host programmed cell death"/>
    <property type="evidence" value="ECO:0007669"/>
    <property type="project" value="UniProtKB-UniRule"/>
</dbReference>
<comment type="subcellular location">
    <subcellularLocation>
        <location evidence="1">Secreted</location>
    </subcellularLocation>
</comment>
<dbReference type="OrthoDB" id="127477at2759"/>
<dbReference type="Proteomes" id="UP000694044">
    <property type="component" value="Unassembled WGS sequence"/>
</dbReference>
<evidence type="ECO:0000313" key="4">
    <source>
        <dbReference type="EMBL" id="KAG7379986.1"/>
    </source>
</evidence>
<keyword evidence="1" id="KW-0964">Secreted</keyword>
<organism evidence="4 5">
    <name type="scientific">Phytophthora pseudosyringae</name>
    <dbReference type="NCBI Taxonomy" id="221518"/>
    <lineage>
        <taxon>Eukaryota</taxon>
        <taxon>Sar</taxon>
        <taxon>Stramenopiles</taxon>
        <taxon>Oomycota</taxon>
        <taxon>Peronosporomycetes</taxon>
        <taxon>Peronosporales</taxon>
        <taxon>Peronosporaceae</taxon>
        <taxon>Phytophthora</taxon>
    </lineage>
</organism>
<feature type="signal peptide" evidence="3">
    <location>
        <begin position="1"/>
        <end position="22"/>
    </location>
</feature>
<dbReference type="GO" id="GO:0005576">
    <property type="term" value="C:extracellular region"/>
    <property type="evidence" value="ECO:0007669"/>
    <property type="project" value="UniProtKB-SubCell"/>
</dbReference>
<evidence type="ECO:0000256" key="2">
    <source>
        <dbReference type="SAM" id="MobiDB-lite"/>
    </source>
</evidence>
<protein>
    <recommendedName>
        <fullName evidence="1">Elicitin</fullName>
    </recommendedName>
</protein>
<comment type="similarity">
    <text evidence="1">Belongs to the elicitin family.</text>
</comment>
<proteinExistence type="inferred from homology"/>
<keyword evidence="5" id="KW-1185">Reference proteome</keyword>
<evidence type="ECO:0000313" key="5">
    <source>
        <dbReference type="Proteomes" id="UP000694044"/>
    </source>
</evidence>
<dbReference type="EMBL" id="JAGDFM010000318">
    <property type="protein sequence ID" value="KAG7379986.1"/>
    <property type="molecule type" value="Genomic_DNA"/>
</dbReference>
<dbReference type="InterPro" id="IPR002200">
    <property type="entry name" value="Elicitin"/>
</dbReference>
<accession>A0A8T1VGB3</accession>